<sequence length="115" mass="12691">MKKILNFTDADQFSPSITSQELTIESAQYAGSSKSVSSLPTSPPLAPRKPSRRPARGKRFACSTEAAKYRNSQSLTPLLSPTTLGHRNTFSGQRLNGQEVEPIWRYYDQGVTGSR</sequence>
<comment type="caution">
    <text evidence="2">The sequence shown here is derived from an EMBL/GenBank/DDBJ whole genome shotgun (WGS) entry which is preliminary data.</text>
</comment>
<proteinExistence type="predicted"/>
<protein>
    <submittedName>
        <fullName evidence="2">Uncharacterized protein</fullName>
    </submittedName>
</protein>
<evidence type="ECO:0000313" key="2">
    <source>
        <dbReference type="EMBL" id="KAK7481032.1"/>
    </source>
</evidence>
<evidence type="ECO:0000256" key="1">
    <source>
        <dbReference type="SAM" id="MobiDB-lite"/>
    </source>
</evidence>
<feature type="region of interest" description="Disordered" evidence="1">
    <location>
        <begin position="29"/>
        <end position="93"/>
    </location>
</feature>
<reference evidence="2 3" key="1">
    <citation type="journal article" date="2023" name="Sci. Data">
        <title>Genome assembly of the Korean intertidal mud-creeper Batillaria attramentaria.</title>
        <authorList>
            <person name="Patra A.K."/>
            <person name="Ho P.T."/>
            <person name="Jun S."/>
            <person name="Lee S.J."/>
            <person name="Kim Y."/>
            <person name="Won Y.J."/>
        </authorList>
    </citation>
    <scope>NUCLEOTIDE SEQUENCE [LARGE SCALE GENOMIC DNA]</scope>
    <source>
        <strain evidence="2">Wonlab-2016</strain>
    </source>
</reference>
<feature type="compositionally biased region" description="Basic residues" evidence="1">
    <location>
        <begin position="49"/>
        <end position="59"/>
    </location>
</feature>
<evidence type="ECO:0000313" key="3">
    <source>
        <dbReference type="Proteomes" id="UP001519460"/>
    </source>
</evidence>
<dbReference type="EMBL" id="JACVVK020000269">
    <property type="protein sequence ID" value="KAK7481032.1"/>
    <property type="molecule type" value="Genomic_DNA"/>
</dbReference>
<accession>A0ABD0K1S1</accession>
<dbReference type="Proteomes" id="UP001519460">
    <property type="component" value="Unassembled WGS sequence"/>
</dbReference>
<dbReference type="AlphaFoldDB" id="A0ABD0K1S1"/>
<gene>
    <name evidence="2" type="ORF">BaRGS_00027751</name>
</gene>
<feature type="compositionally biased region" description="Low complexity" evidence="1">
    <location>
        <begin position="74"/>
        <end position="84"/>
    </location>
</feature>
<organism evidence="2 3">
    <name type="scientific">Batillaria attramentaria</name>
    <dbReference type="NCBI Taxonomy" id="370345"/>
    <lineage>
        <taxon>Eukaryota</taxon>
        <taxon>Metazoa</taxon>
        <taxon>Spiralia</taxon>
        <taxon>Lophotrochozoa</taxon>
        <taxon>Mollusca</taxon>
        <taxon>Gastropoda</taxon>
        <taxon>Caenogastropoda</taxon>
        <taxon>Sorbeoconcha</taxon>
        <taxon>Cerithioidea</taxon>
        <taxon>Batillariidae</taxon>
        <taxon>Batillaria</taxon>
    </lineage>
</organism>
<keyword evidence="3" id="KW-1185">Reference proteome</keyword>
<name>A0ABD0K1S1_9CAEN</name>